<comment type="caution">
    <text evidence="5">The sequence shown here is derived from an EMBL/GenBank/DDBJ whole genome shotgun (WGS) entry which is preliminary data.</text>
</comment>
<keyword evidence="2" id="KW-0963">Cytoplasm</keyword>
<evidence type="ECO:0000256" key="3">
    <source>
        <dbReference type="ARBA" id="ARBA00022683"/>
    </source>
</evidence>
<keyword evidence="3" id="KW-0598">Phosphotransferase system</keyword>
<dbReference type="Gene3D" id="3.30.1340.10">
    <property type="entry name" value="HPr-like"/>
    <property type="match status" value="1"/>
</dbReference>
<dbReference type="InterPro" id="IPR050399">
    <property type="entry name" value="HPr"/>
</dbReference>
<feature type="domain" description="HPr" evidence="4">
    <location>
        <begin position="1"/>
        <end position="91"/>
    </location>
</feature>
<name>A0A4R2BH38_9BACI</name>
<keyword evidence="6" id="KW-1185">Reference proteome</keyword>
<dbReference type="PANTHER" id="PTHR33705:SF2">
    <property type="entry name" value="PHOSPHOCARRIER PROTEIN NPR"/>
    <property type="match status" value="1"/>
</dbReference>
<dbReference type="RefSeq" id="WP_132006804.1">
    <property type="nucleotide sequence ID" value="NZ_JABUHM010000004.1"/>
</dbReference>
<evidence type="ECO:0000259" key="4">
    <source>
        <dbReference type="PROSITE" id="PS51350"/>
    </source>
</evidence>
<comment type="subcellular location">
    <subcellularLocation>
        <location evidence="1">Cytoplasm</location>
    </subcellularLocation>
</comment>
<organism evidence="5 6">
    <name type="scientific">Mesobacillus foraminis</name>
    <dbReference type="NCBI Taxonomy" id="279826"/>
    <lineage>
        <taxon>Bacteria</taxon>
        <taxon>Bacillati</taxon>
        <taxon>Bacillota</taxon>
        <taxon>Bacilli</taxon>
        <taxon>Bacillales</taxon>
        <taxon>Bacillaceae</taxon>
        <taxon>Mesobacillus</taxon>
    </lineage>
</organism>
<accession>A0A4R2BH38</accession>
<dbReference type="EMBL" id="SLVV01000006">
    <property type="protein sequence ID" value="TCN25204.1"/>
    <property type="molecule type" value="Genomic_DNA"/>
</dbReference>
<evidence type="ECO:0000256" key="1">
    <source>
        <dbReference type="ARBA" id="ARBA00004496"/>
    </source>
</evidence>
<dbReference type="Proteomes" id="UP000295689">
    <property type="component" value="Unassembled WGS sequence"/>
</dbReference>
<dbReference type="InterPro" id="IPR035895">
    <property type="entry name" value="HPr-like_sf"/>
</dbReference>
<dbReference type="NCBIfam" id="TIGR01003">
    <property type="entry name" value="PTS_HPr_family"/>
    <property type="match status" value="1"/>
</dbReference>
<proteinExistence type="predicted"/>
<dbReference type="AlphaFoldDB" id="A0A4R2BH38"/>
<reference evidence="5 6" key="1">
    <citation type="journal article" date="2015" name="Stand. Genomic Sci.">
        <title>Genomic Encyclopedia of Bacterial and Archaeal Type Strains, Phase III: the genomes of soil and plant-associated and newly described type strains.</title>
        <authorList>
            <person name="Whitman W.B."/>
            <person name="Woyke T."/>
            <person name="Klenk H.P."/>
            <person name="Zhou Y."/>
            <person name="Lilburn T.G."/>
            <person name="Beck B.J."/>
            <person name="De Vos P."/>
            <person name="Vandamme P."/>
            <person name="Eisen J.A."/>
            <person name="Garrity G."/>
            <person name="Hugenholtz P."/>
            <person name="Kyrpides N.C."/>
        </authorList>
    </citation>
    <scope>NUCLEOTIDE SEQUENCE [LARGE SCALE GENOMIC DNA]</scope>
    <source>
        <strain evidence="5 6">CV53</strain>
    </source>
</reference>
<dbReference type="GO" id="GO:0005737">
    <property type="term" value="C:cytoplasm"/>
    <property type="evidence" value="ECO:0007669"/>
    <property type="project" value="UniProtKB-SubCell"/>
</dbReference>
<sequence length="91" mass="10170">MIEKQYSIISSTGFARPASMLVSIAHKYLSKLVVEYEGKSVELNSSPDSIMDIMSLGIRPGAQFILRVEGIDEHQALQSIEDHFSKMKLIN</sequence>
<dbReference type="InterPro" id="IPR000032">
    <property type="entry name" value="HPr-like"/>
</dbReference>
<evidence type="ECO:0000313" key="6">
    <source>
        <dbReference type="Proteomes" id="UP000295689"/>
    </source>
</evidence>
<dbReference type="SUPFAM" id="SSF55594">
    <property type="entry name" value="HPr-like"/>
    <property type="match status" value="1"/>
</dbReference>
<dbReference type="Pfam" id="PF00381">
    <property type="entry name" value="PTS-HPr"/>
    <property type="match status" value="1"/>
</dbReference>
<dbReference type="PROSITE" id="PS51350">
    <property type="entry name" value="PTS_HPR_DOM"/>
    <property type="match status" value="1"/>
</dbReference>
<dbReference type="GO" id="GO:0009401">
    <property type="term" value="P:phosphoenolpyruvate-dependent sugar phosphotransferase system"/>
    <property type="evidence" value="ECO:0007669"/>
    <property type="project" value="UniProtKB-KW"/>
</dbReference>
<evidence type="ECO:0000313" key="5">
    <source>
        <dbReference type="EMBL" id="TCN25204.1"/>
    </source>
</evidence>
<gene>
    <name evidence="5" type="ORF">EV146_106409</name>
</gene>
<protein>
    <submittedName>
        <fullName evidence="5">Phosphocarrier protein</fullName>
    </submittedName>
</protein>
<dbReference type="PANTHER" id="PTHR33705">
    <property type="entry name" value="PHOSPHOCARRIER PROTEIN HPR"/>
    <property type="match status" value="1"/>
</dbReference>
<dbReference type="PRINTS" id="PR00107">
    <property type="entry name" value="PHOSPHOCPHPR"/>
</dbReference>
<evidence type="ECO:0000256" key="2">
    <source>
        <dbReference type="ARBA" id="ARBA00022490"/>
    </source>
</evidence>
<dbReference type="CDD" id="cd00367">
    <property type="entry name" value="PTS-HPr_like"/>
    <property type="match status" value="1"/>
</dbReference>